<evidence type="ECO:0000256" key="4">
    <source>
        <dbReference type="ARBA" id="ARBA00022723"/>
    </source>
</evidence>
<dbReference type="InterPro" id="IPR016432">
    <property type="entry name" value="RNP4"/>
</dbReference>
<keyword evidence="1" id="KW-0963">Cytoplasm</keyword>
<organism evidence="9">
    <name type="scientific">Graphocephala atropunctata</name>
    <dbReference type="NCBI Taxonomy" id="36148"/>
    <lineage>
        <taxon>Eukaryota</taxon>
        <taxon>Metazoa</taxon>
        <taxon>Ecdysozoa</taxon>
        <taxon>Arthropoda</taxon>
        <taxon>Hexapoda</taxon>
        <taxon>Insecta</taxon>
        <taxon>Pterygota</taxon>
        <taxon>Neoptera</taxon>
        <taxon>Paraneoptera</taxon>
        <taxon>Hemiptera</taxon>
        <taxon>Auchenorrhyncha</taxon>
        <taxon>Membracoidea</taxon>
        <taxon>Cicadellidae</taxon>
        <taxon>Cicadellinae</taxon>
        <taxon>Cicadellini</taxon>
        <taxon>Graphocephala</taxon>
    </lineage>
</organism>
<evidence type="ECO:0000256" key="2">
    <source>
        <dbReference type="ARBA" id="ARBA00022694"/>
    </source>
</evidence>
<evidence type="ECO:0000313" key="9">
    <source>
        <dbReference type="EMBL" id="JAT31999.1"/>
    </source>
</evidence>
<evidence type="ECO:0000256" key="6">
    <source>
        <dbReference type="ARBA" id="ARBA00022801"/>
    </source>
</evidence>
<gene>
    <name evidence="9" type="ORF">g.15190</name>
</gene>
<protein>
    <submittedName>
        <fullName evidence="9">Uncharacterized protein</fullName>
    </submittedName>
</protein>
<dbReference type="PANTHER" id="PTHR14742:SF0">
    <property type="entry name" value="RIBONUCLEASE P PROTEIN SUBUNIT P21"/>
    <property type="match status" value="1"/>
</dbReference>
<keyword evidence="4" id="KW-0479">Metal-binding</keyword>
<dbReference type="Pfam" id="PF04032">
    <property type="entry name" value="Rpr2"/>
    <property type="match status" value="1"/>
</dbReference>
<dbReference type="GO" id="GO:0005655">
    <property type="term" value="C:nucleolar ribonuclease P complex"/>
    <property type="evidence" value="ECO:0007669"/>
    <property type="project" value="TreeGrafter"/>
</dbReference>
<keyword evidence="7" id="KW-0862">Zinc</keyword>
<accession>A0A1B6M7U6</accession>
<dbReference type="PANTHER" id="PTHR14742">
    <property type="entry name" value="RIBONUCLEASE P SUBUNIT P21"/>
    <property type="match status" value="1"/>
</dbReference>
<keyword evidence="2" id="KW-0819">tRNA processing</keyword>
<dbReference type="GO" id="GO:0046872">
    <property type="term" value="F:metal ion binding"/>
    <property type="evidence" value="ECO:0007669"/>
    <property type="project" value="UniProtKB-KW"/>
</dbReference>
<sequence length="155" mass="17645">MAPKKGLVGKDAFARMNFLFQAATLCSSFSSRNSKDLAAYYGSVFRNVAKKAVVRAEPEIKRKLCKGCSSLLVPGDNAKVRLKKKPTPRLIWTCLRCATVKRFGVRKDYNIWLEHDEAVVETMTFRNKCLVVKQDLSKSDKQLSEIKKEKLQEKK</sequence>
<keyword evidence="5" id="KW-0255">Endonuclease</keyword>
<dbReference type="EMBL" id="GEBQ01007978">
    <property type="protein sequence ID" value="JAT31999.1"/>
    <property type="molecule type" value="Transcribed_RNA"/>
</dbReference>
<dbReference type="GO" id="GO:0004519">
    <property type="term" value="F:endonuclease activity"/>
    <property type="evidence" value="ECO:0007669"/>
    <property type="project" value="UniProtKB-KW"/>
</dbReference>
<dbReference type="GO" id="GO:0016787">
    <property type="term" value="F:hydrolase activity"/>
    <property type="evidence" value="ECO:0007669"/>
    <property type="project" value="UniProtKB-KW"/>
</dbReference>
<evidence type="ECO:0000256" key="3">
    <source>
        <dbReference type="ARBA" id="ARBA00022722"/>
    </source>
</evidence>
<dbReference type="InterPro" id="IPR007175">
    <property type="entry name" value="Rpr2/Snm1/Rpp21"/>
</dbReference>
<dbReference type="GO" id="GO:0001682">
    <property type="term" value="P:tRNA 5'-leader removal"/>
    <property type="evidence" value="ECO:0007669"/>
    <property type="project" value="InterPro"/>
</dbReference>
<evidence type="ECO:0000256" key="7">
    <source>
        <dbReference type="ARBA" id="ARBA00022833"/>
    </source>
</evidence>
<evidence type="ECO:0000256" key="5">
    <source>
        <dbReference type="ARBA" id="ARBA00022759"/>
    </source>
</evidence>
<dbReference type="AlphaFoldDB" id="A0A1B6M7U6"/>
<proteinExistence type="inferred from homology"/>
<evidence type="ECO:0000256" key="1">
    <source>
        <dbReference type="ARBA" id="ARBA00022490"/>
    </source>
</evidence>
<keyword evidence="3" id="KW-0540">Nuclease</keyword>
<keyword evidence="6" id="KW-0378">Hydrolase</keyword>
<reference evidence="9" key="1">
    <citation type="submission" date="2015-11" db="EMBL/GenBank/DDBJ databases">
        <title>De novo transcriptome assembly of four potential Pierce s Disease insect vectors from Arizona vineyards.</title>
        <authorList>
            <person name="Tassone E.E."/>
        </authorList>
    </citation>
    <scope>NUCLEOTIDE SEQUENCE</scope>
</reference>
<comment type="similarity">
    <text evidence="8">Belongs to the eukaryotic/archaeal RNase P protein component 4 family.</text>
</comment>
<name>A0A1B6M7U6_9HEMI</name>
<dbReference type="HAMAP" id="MF_00757">
    <property type="entry name" value="RNase_P_4"/>
    <property type="match status" value="1"/>
</dbReference>
<dbReference type="Gene3D" id="6.20.50.20">
    <property type="match status" value="1"/>
</dbReference>
<evidence type="ECO:0000256" key="8">
    <source>
        <dbReference type="ARBA" id="ARBA00038402"/>
    </source>
</evidence>